<evidence type="ECO:0000256" key="8">
    <source>
        <dbReference type="ARBA" id="ARBA00022723"/>
    </source>
</evidence>
<dbReference type="InterPro" id="IPR016177">
    <property type="entry name" value="DNA-bd_dom_sf"/>
</dbReference>
<keyword evidence="9" id="KW-0677">Repeat</keyword>
<evidence type="ECO:0000259" key="18">
    <source>
        <dbReference type="PROSITE" id="PS50867"/>
    </source>
</evidence>
<evidence type="ECO:0000256" key="1">
    <source>
        <dbReference type="ARBA" id="ARBA00004123"/>
    </source>
</evidence>
<dbReference type="Pfam" id="PF00856">
    <property type="entry name" value="SET"/>
    <property type="match status" value="1"/>
</dbReference>
<evidence type="ECO:0000313" key="21">
    <source>
        <dbReference type="EMBL" id="KAJ3651165.1"/>
    </source>
</evidence>
<dbReference type="PROSITE" id="PS50982">
    <property type="entry name" value="MBD"/>
    <property type="match status" value="1"/>
</dbReference>
<keyword evidence="11" id="KW-0156">Chromatin regulator</keyword>
<dbReference type="Gene3D" id="2.30.30.140">
    <property type="match status" value="2"/>
</dbReference>
<dbReference type="AlphaFoldDB" id="A0AA38I805"/>
<feature type="region of interest" description="Disordered" evidence="16">
    <location>
        <begin position="952"/>
        <end position="1045"/>
    </location>
</feature>
<evidence type="ECO:0000256" key="13">
    <source>
        <dbReference type="ARBA" id="ARBA00023054"/>
    </source>
</evidence>
<evidence type="ECO:0000256" key="2">
    <source>
        <dbReference type="ARBA" id="ARBA00004286"/>
    </source>
</evidence>
<organism evidence="21 22">
    <name type="scientific">Zophobas morio</name>
    <dbReference type="NCBI Taxonomy" id="2755281"/>
    <lineage>
        <taxon>Eukaryota</taxon>
        <taxon>Metazoa</taxon>
        <taxon>Ecdysozoa</taxon>
        <taxon>Arthropoda</taxon>
        <taxon>Hexapoda</taxon>
        <taxon>Insecta</taxon>
        <taxon>Pterygota</taxon>
        <taxon>Neoptera</taxon>
        <taxon>Endopterygota</taxon>
        <taxon>Coleoptera</taxon>
        <taxon>Polyphaga</taxon>
        <taxon>Cucujiformia</taxon>
        <taxon>Tenebrionidae</taxon>
        <taxon>Zophobas</taxon>
    </lineage>
</organism>
<dbReference type="SMART" id="SM00468">
    <property type="entry name" value="PreSET"/>
    <property type="match status" value="1"/>
</dbReference>
<keyword evidence="14" id="KW-0804">Transcription</keyword>
<dbReference type="InterPro" id="IPR041291">
    <property type="entry name" value="TUDOR_5"/>
</dbReference>
<keyword evidence="15" id="KW-0539">Nucleus</keyword>
<evidence type="ECO:0000256" key="11">
    <source>
        <dbReference type="ARBA" id="ARBA00022853"/>
    </source>
</evidence>
<dbReference type="SUPFAM" id="SSF82199">
    <property type="entry name" value="SET domain"/>
    <property type="match status" value="1"/>
</dbReference>
<dbReference type="PANTHER" id="PTHR46024">
    <property type="entry name" value="HISTONE-LYSINE N-METHYLTRANSFERASE EGGLESS"/>
    <property type="match status" value="1"/>
</dbReference>
<name>A0AA38I805_9CUCU</name>
<evidence type="ECO:0000256" key="4">
    <source>
        <dbReference type="ARBA" id="ARBA00022491"/>
    </source>
</evidence>
<dbReference type="CDD" id="cd21181">
    <property type="entry name" value="Tudor_SETDB1_rpt2"/>
    <property type="match status" value="1"/>
</dbReference>
<evidence type="ECO:0000259" key="17">
    <source>
        <dbReference type="PROSITE" id="PS50280"/>
    </source>
</evidence>
<dbReference type="InterPro" id="IPR041292">
    <property type="entry name" value="Tudor_4"/>
</dbReference>
<dbReference type="SMART" id="SM00333">
    <property type="entry name" value="TUDOR"/>
    <property type="match status" value="1"/>
</dbReference>
<keyword evidence="4" id="KW-0678">Repressor</keyword>
<dbReference type="Pfam" id="PF05033">
    <property type="entry name" value="Pre-SET"/>
    <property type="match status" value="1"/>
</dbReference>
<dbReference type="PANTHER" id="PTHR46024:SF1">
    <property type="entry name" value="HISTONE-LYSINE N-METHYLTRANSFERASE EGGLESS"/>
    <property type="match status" value="1"/>
</dbReference>
<comment type="subcellular location">
    <subcellularLocation>
        <location evidence="2">Chromosome</location>
    </subcellularLocation>
    <subcellularLocation>
        <location evidence="1">Nucleus</location>
    </subcellularLocation>
</comment>
<reference evidence="21" key="1">
    <citation type="journal article" date="2023" name="G3 (Bethesda)">
        <title>Whole genome assemblies of Zophobas morio and Tenebrio molitor.</title>
        <authorList>
            <person name="Kaur S."/>
            <person name="Stinson S.A."/>
            <person name="diCenzo G.C."/>
        </authorList>
    </citation>
    <scope>NUCLEOTIDE SEQUENCE</scope>
    <source>
        <strain evidence="21">QUZm001</strain>
    </source>
</reference>
<dbReference type="SMART" id="SM00317">
    <property type="entry name" value="SET"/>
    <property type="match status" value="1"/>
</dbReference>
<evidence type="ECO:0000256" key="10">
    <source>
        <dbReference type="ARBA" id="ARBA00022833"/>
    </source>
</evidence>
<dbReference type="GO" id="GO:0005694">
    <property type="term" value="C:chromosome"/>
    <property type="evidence" value="ECO:0007669"/>
    <property type="project" value="UniProtKB-SubCell"/>
</dbReference>
<keyword evidence="3" id="KW-0158">Chromosome</keyword>
<evidence type="ECO:0000256" key="7">
    <source>
        <dbReference type="ARBA" id="ARBA00022691"/>
    </source>
</evidence>
<evidence type="ECO:0000256" key="12">
    <source>
        <dbReference type="ARBA" id="ARBA00023015"/>
    </source>
</evidence>
<dbReference type="InterPro" id="IPR051516">
    <property type="entry name" value="SETDB_methyltransferase"/>
</dbReference>
<feature type="region of interest" description="Disordered" evidence="16">
    <location>
        <begin position="22"/>
        <end position="64"/>
    </location>
</feature>
<keyword evidence="10" id="KW-0862">Zinc</keyword>
<comment type="caution">
    <text evidence="21">The sequence shown here is derived from an EMBL/GenBank/DDBJ whole genome shotgun (WGS) entry which is preliminary data.</text>
</comment>
<sequence>MEEDDPMEIDDTTPNAQIIVRESSGVHIIGGPTNVSDPNKMDTSSSSIEPPPTPKPPEPAPKKLDVVVLDDDEDEPVPTKKSKKKADDDGVEIIDLVQKSVNSKCINYACMSGKELMVAPNLCLSYYRVKNAGNGKKEVCTDCYDIAIREYDMLATELKSGNVLCNVEVPIRNDTVEIDDSDEEDQELRIPPIDDENFSFIEENFERVLSETLAKLNFEGQTEKEVAFLKSKKDKISETINEIQGMIKGTRNSLDTIQINLYNQFRTDTLETSVISIIDDHYTSGVPIVRTESVTVPPQRKSQRTASKRISYAEVDSPNSNSPKPKDPESGEVPTDVPIVGKMEPPSVNIDDVYYISRENSAGCWIKARLRSVVPPGIIHNGHASTNTLYKMLELKQHKERVVDGKNIASMKHSRIRLETGTRVIAAFREISPTGEVRKTRHDYYYSGIVAEPPVAQNKYRYLIFFDIGYSQYVNYTNVHVVFEWSKNVWEDMHVNSRAFIKKYLESPDRPMVKLSKGQTVRVEYNGKWVLCTILNVDCSLVLVFFDSLNRTEWIYRGSTRLSPMFKEEQNAAKRHTGGRTSIRKGDPSESATIVQYTKNSDFEKPTDNTRSVRAVARKSTARPETTAPGQFVPFLPPVNNNVMAMEPTSKIMYFTPRDQVITQRLYRPHVCSPSCKDYVRHNLSKLRGHNPLSKPLLCGWARITQRVKGRKEIVYKAPCSRILRNMAEIHQYLRMTKSEMTVDLFDFNHMVRCLAEFNVECTPDPKDLSKGLEQVPVPVINGINNEMLDFCNYATKRVPMEDVPLNTNPEFLIGCDCTDDCADKSKCACWQLTLEGSKYMGKNVDPNSIGYVYRRLHEQVLTGIYECNTRCKCGPTCLNRVVQNPMSIKLQVFRTHNRGWGIRCVNDVPQGTFICIYAGTIHTEQMANEDGVTYGDEYFAELDYIENCEKHKEDYESDVNEPDSPRSRSVTPDDDEDEEEKKKFDGRRRRWNKVPEDNDFTPAYPLIRGDFENSMKLRRRKEEEPKTEPPETKEKIKEERKVSTDTITNEIETVTISDDEDDPKEVLSFNPKSGSELDESKPRHVSVRSFFAEEEPYIMDTKNAGNIGRFLNHSCSPNVFVQNVFVDTHDLRFPWVAFFCSQFIRAGTELTWNYNYDIGSVPGRVLYCHCGSLECKGRLL</sequence>
<dbReference type="SUPFAM" id="SSF54171">
    <property type="entry name" value="DNA-binding domain"/>
    <property type="match status" value="1"/>
</dbReference>
<dbReference type="GO" id="GO:0070828">
    <property type="term" value="P:heterochromatin organization"/>
    <property type="evidence" value="ECO:0007669"/>
    <property type="project" value="TreeGrafter"/>
</dbReference>
<keyword evidence="7" id="KW-0949">S-adenosyl-L-methionine</keyword>
<feature type="domain" description="Pre-SET" evidence="18">
    <location>
        <begin position="814"/>
        <end position="886"/>
    </location>
</feature>
<dbReference type="GO" id="GO:0005634">
    <property type="term" value="C:nucleus"/>
    <property type="evidence" value="ECO:0007669"/>
    <property type="project" value="UniProtKB-SubCell"/>
</dbReference>
<evidence type="ECO:0000313" key="22">
    <source>
        <dbReference type="Proteomes" id="UP001168821"/>
    </source>
</evidence>
<dbReference type="EMBL" id="JALNTZ010000005">
    <property type="protein sequence ID" value="KAJ3651165.1"/>
    <property type="molecule type" value="Genomic_DNA"/>
</dbReference>
<dbReference type="InterPro" id="IPR001739">
    <property type="entry name" value="Methyl_CpG_DNA-bd"/>
</dbReference>
<evidence type="ECO:0000256" key="14">
    <source>
        <dbReference type="ARBA" id="ARBA00023163"/>
    </source>
</evidence>
<feature type="compositionally biased region" description="Basic and acidic residues" evidence="16">
    <location>
        <begin position="1010"/>
        <end position="1044"/>
    </location>
</feature>
<dbReference type="GO" id="GO:0008270">
    <property type="term" value="F:zinc ion binding"/>
    <property type="evidence" value="ECO:0007669"/>
    <property type="project" value="InterPro"/>
</dbReference>
<feature type="region of interest" description="Disordered" evidence="16">
    <location>
        <begin position="1059"/>
        <end position="1080"/>
    </location>
</feature>
<dbReference type="Pfam" id="PF18359">
    <property type="entry name" value="Tudor_5"/>
    <property type="match status" value="1"/>
</dbReference>
<feature type="compositionally biased region" description="Pro residues" evidence="16">
    <location>
        <begin position="49"/>
        <end position="59"/>
    </location>
</feature>
<dbReference type="GO" id="GO:0003677">
    <property type="term" value="F:DNA binding"/>
    <property type="evidence" value="ECO:0007669"/>
    <property type="project" value="InterPro"/>
</dbReference>
<keyword evidence="13" id="KW-0175">Coiled coil</keyword>
<evidence type="ECO:0000256" key="15">
    <source>
        <dbReference type="ARBA" id="ARBA00023242"/>
    </source>
</evidence>
<evidence type="ECO:0000256" key="3">
    <source>
        <dbReference type="ARBA" id="ARBA00022454"/>
    </source>
</evidence>
<dbReference type="GO" id="GO:0010629">
    <property type="term" value="P:negative regulation of gene expression"/>
    <property type="evidence" value="ECO:0007669"/>
    <property type="project" value="TreeGrafter"/>
</dbReference>
<dbReference type="PROSITE" id="PS50867">
    <property type="entry name" value="PRE_SET"/>
    <property type="match status" value="1"/>
</dbReference>
<keyword evidence="5" id="KW-0489">Methyltransferase</keyword>
<dbReference type="InterPro" id="IPR007728">
    <property type="entry name" value="Pre-SET_dom"/>
</dbReference>
<dbReference type="PROSITE" id="PS50280">
    <property type="entry name" value="SET"/>
    <property type="match status" value="1"/>
</dbReference>
<dbReference type="Pfam" id="PF01429">
    <property type="entry name" value="MBD"/>
    <property type="match status" value="1"/>
</dbReference>
<evidence type="ECO:0000256" key="6">
    <source>
        <dbReference type="ARBA" id="ARBA00022679"/>
    </source>
</evidence>
<keyword evidence="8" id="KW-0479">Metal-binding</keyword>
<feature type="region of interest" description="Disordered" evidence="16">
    <location>
        <begin position="570"/>
        <end position="591"/>
    </location>
</feature>
<dbReference type="InterPro" id="IPR002999">
    <property type="entry name" value="Tudor"/>
</dbReference>
<keyword evidence="22" id="KW-1185">Reference proteome</keyword>
<dbReference type="InterPro" id="IPR047232">
    <property type="entry name" value="SETDB1/2-like_MBD"/>
</dbReference>
<evidence type="ECO:0000259" key="19">
    <source>
        <dbReference type="PROSITE" id="PS50868"/>
    </source>
</evidence>
<dbReference type="InterPro" id="IPR003616">
    <property type="entry name" value="Post-SET_dom"/>
</dbReference>
<gene>
    <name evidence="21" type="ORF">Zmor_017221</name>
</gene>
<evidence type="ECO:0008006" key="23">
    <source>
        <dbReference type="Google" id="ProtNLM"/>
    </source>
</evidence>
<dbReference type="PROSITE" id="PS50868">
    <property type="entry name" value="POST_SET"/>
    <property type="match status" value="1"/>
</dbReference>
<feature type="domain" description="Post-SET" evidence="19">
    <location>
        <begin position="1165"/>
        <end position="1181"/>
    </location>
</feature>
<feature type="domain" description="MBD" evidence="20">
    <location>
        <begin position="687"/>
        <end position="753"/>
    </location>
</feature>
<evidence type="ECO:0000256" key="16">
    <source>
        <dbReference type="SAM" id="MobiDB-lite"/>
    </source>
</evidence>
<dbReference type="Gene3D" id="2.170.270.10">
    <property type="entry name" value="SET domain"/>
    <property type="match status" value="2"/>
</dbReference>
<dbReference type="CDD" id="cd01395">
    <property type="entry name" value="HMT_MBD"/>
    <property type="match status" value="1"/>
</dbReference>
<dbReference type="GO" id="GO:0032259">
    <property type="term" value="P:methylation"/>
    <property type="evidence" value="ECO:0007669"/>
    <property type="project" value="UniProtKB-KW"/>
</dbReference>
<dbReference type="SMART" id="SM00391">
    <property type="entry name" value="MBD"/>
    <property type="match status" value="1"/>
</dbReference>
<protein>
    <recommendedName>
        <fullName evidence="23">Histone-lysine N-methyltransferase eggless</fullName>
    </recommendedName>
</protein>
<dbReference type="Pfam" id="PF18358">
    <property type="entry name" value="Tudor_4"/>
    <property type="match status" value="1"/>
</dbReference>
<proteinExistence type="predicted"/>
<keyword evidence="6" id="KW-0808">Transferase</keyword>
<keyword evidence="12" id="KW-0805">Transcription regulation</keyword>
<feature type="region of interest" description="Disordered" evidence="16">
    <location>
        <begin position="294"/>
        <end position="342"/>
    </location>
</feature>
<feature type="domain" description="SET" evidence="17">
    <location>
        <begin position="889"/>
        <end position="1156"/>
    </location>
</feature>
<evidence type="ECO:0000256" key="9">
    <source>
        <dbReference type="ARBA" id="ARBA00022737"/>
    </source>
</evidence>
<feature type="compositionally biased region" description="Polar residues" evidence="16">
    <location>
        <begin position="33"/>
        <end position="48"/>
    </location>
</feature>
<accession>A0AA38I805</accession>
<dbReference type="GO" id="GO:0046974">
    <property type="term" value="F:histone H3K9 methyltransferase activity"/>
    <property type="evidence" value="ECO:0007669"/>
    <property type="project" value="TreeGrafter"/>
</dbReference>
<dbReference type="InterPro" id="IPR046341">
    <property type="entry name" value="SET_dom_sf"/>
</dbReference>
<dbReference type="Gene3D" id="3.30.890.10">
    <property type="entry name" value="Methyl-cpg-binding Protein 2, Chain A"/>
    <property type="match status" value="1"/>
</dbReference>
<dbReference type="InterPro" id="IPR001214">
    <property type="entry name" value="SET_dom"/>
</dbReference>
<evidence type="ECO:0000259" key="20">
    <source>
        <dbReference type="PROSITE" id="PS50982"/>
    </source>
</evidence>
<evidence type="ECO:0000256" key="5">
    <source>
        <dbReference type="ARBA" id="ARBA00022603"/>
    </source>
</evidence>
<dbReference type="Proteomes" id="UP001168821">
    <property type="component" value="Unassembled WGS sequence"/>
</dbReference>
<dbReference type="CDD" id="cd10517">
    <property type="entry name" value="SET_SETDB1"/>
    <property type="match status" value="1"/>
</dbReference>